<dbReference type="PRINTS" id="PR00038">
    <property type="entry name" value="HTHLUXR"/>
</dbReference>
<dbReference type="PROSITE" id="PS50110">
    <property type="entry name" value="RESPONSE_REGULATORY"/>
    <property type="match status" value="1"/>
</dbReference>
<evidence type="ECO:0000313" key="6">
    <source>
        <dbReference type="EMBL" id="QAY60413.1"/>
    </source>
</evidence>
<dbReference type="InterPro" id="IPR036388">
    <property type="entry name" value="WH-like_DNA-bd_sf"/>
</dbReference>
<reference evidence="6 7" key="1">
    <citation type="submission" date="2019-01" db="EMBL/GenBank/DDBJ databases">
        <title>Genome sequencing of strain DFW100M-13.</title>
        <authorList>
            <person name="Heo J."/>
            <person name="Kim S.-J."/>
            <person name="Kim J.-S."/>
            <person name="Hong S.-B."/>
            <person name="Kwon S.-W."/>
        </authorList>
    </citation>
    <scope>NUCLEOTIDE SEQUENCE [LARGE SCALE GENOMIC DNA]</scope>
    <source>
        <strain evidence="6 7">DFW100M-13</strain>
    </source>
</reference>
<sequence length="222" mass="23755">MRHLPNSLISVLVVDNDRWVTRALAAAIKSTEDLEVVAAVHSGEEAIEAYERQRPDVVLMDVNMAPGMNGIDATTSILEHDPSANIVVLTTLAPGPGLAHALAAGAIAVVDKNASDATLFKTVRLAARGENPALLRGLIEGVLISGDKLGDAPTVVPNLTRSERQVLKLICTGLTYGEIAQQLHVAESTVLFHTKSLRMKVGAKNLAQLVIRAIEYRYVDLI</sequence>
<dbReference type="CDD" id="cd17535">
    <property type="entry name" value="REC_NarL-like"/>
    <property type="match status" value="1"/>
</dbReference>
<feature type="domain" description="HTH luxR-type" evidence="4">
    <location>
        <begin position="152"/>
        <end position="217"/>
    </location>
</feature>
<proteinExistence type="predicted"/>
<accession>A0A4P6EG65</accession>
<dbReference type="EMBL" id="CP035494">
    <property type="protein sequence ID" value="QAY60413.1"/>
    <property type="molecule type" value="Genomic_DNA"/>
</dbReference>
<dbReference type="InterPro" id="IPR011006">
    <property type="entry name" value="CheY-like_superfamily"/>
</dbReference>
<dbReference type="CDD" id="cd06170">
    <property type="entry name" value="LuxR_C_like"/>
    <property type="match status" value="1"/>
</dbReference>
<dbReference type="Gene3D" id="1.10.10.10">
    <property type="entry name" value="Winged helix-like DNA-binding domain superfamily/Winged helix DNA-binding domain"/>
    <property type="match status" value="1"/>
</dbReference>
<dbReference type="Gene3D" id="3.40.50.2300">
    <property type="match status" value="1"/>
</dbReference>
<dbReference type="RefSeq" id="WP_129389758.1">
    <property type="nucleotide sequence ID" value="NZ_CP035494.1"/>
</dbReference>
<dbReference type="GO" id="GO:0006355">
    <property type="term" value="P:regulation of DNA-templated transcription"/>
    <property type="evidence" value="ECO:0007669"/>
    <property type="project" value="InterPro"/>
</dbReference>
<gene>
    <name evidence="6" type="ORF">ET475_10720</name>
</gene>
<name>A0A4P6EG65_9MICO</name>
<protein>
    <submittedName>
        <fullName evidence="6">Response regulator transcription factor</fullName>
    </submittedName>
</protein>
<dbReference type="SMART" id="SM00448">
    <property type="entry name" value="REC"/>
    <property type="match status" value="1"/>
</dbReference>
<evidence type="ECO:0000256" key="2">
    <source>
        <dbReference type="ARBA" id="ARBA00023125"/>
    </source>
</evidence>
<organism evidence="6 7">
    <name type="scientific">Microbacterium protaetiae</name>
    <dbReference type="NCBI Taxonomy" id="2509458"/>
    <lineage>
        <taxon>Bacteria</taxon>
        <taxon>Bacillati</taxon>
        <taxon>Actinomycetota</taxon>
        <taxon>Actinomycetes</taxon>
        <taxon>Micrococcales</taxon>
        <taxon>Microbacteriaceae</taxon>
        <taxon>Microbacterium</taxon>
    </lineage>
</organism>
<feature type="modified residue" description="4-aspartylphosphate" evidence="3">
    <location>
        <position position="61"/>
    </location>
</feature>
<dbReference type="PROSITE" id="PS00622">
    <property type="entry name" value="HTH_LUXR_1"/>
    <property type="match status" value="1"/>
</dbReference>
<dbReference type="SUPFAM" id="SSF52172">
    <property type="entry name" value="CheY-like"/>
    <property type="match status" value="1"/>
</dbReference>
<dbReference type="GO" id="GO:0003677">
    <property type="term" value="F:DNA binding"/>
    <property type="evidence" value="ECO:0007669"/>
    <property type="project" value="UniProtKB-KW"/>
</dbReference>
<dbReference type="Proteomes" id="UP000293995">
    <property type="component" value="Chromosome"/>
</dbReference>
<dbReference type="InterPro" id="IPR001789">
    <property type="entry name" value="Sig_transdc_resp-reg_receiver"/>
</dbReference>
<dbReference type="Pfam" id="PF00072">
    <property type="entry name" value="Response_reg"/>
    <property type="match status" value="1"/>
</dbReference>
<dbReference type="SMART" id="SM00421">
    <property type="entry name" value="HTH_LUXR"/>
    <property type="match status" value="1"/>
</dbReference>
<dbReference type="PANTHER" id="PTHR43214:SF43">
    <property type="entry name" value="TWO-COMPONENT RESPONSE REGULATOR"/>
    <property type="match status" value="1"/>
</dbReference>
<dbReference type="Pfam" id="PF00196">
    <property type="entry name" value="GerE"/>
    <property type="match status" value="1"/>
</dbReference>
<keyword evidence="7" id="KW-1185">Reference proteome</keyword>
<keyword evidence="2" id="KW-0238">DNA-binding</keyword>
<evidence type="ECO:0000259" key="5">
    <source>
        <dbReference type="PROSITE" id="PS50110"/>
    </source>
</evidence>
<evidence type="ECO:0000259" key="4">
    <source>
        <dbReference type="PROSITE" id="PS50043"/>
    </source>
</evidence>
<dbReference type="InterPro" id="IPR058245">
    <property type="entry name" value="NreC/VraR/RcsB-like_REC"/>
</dbReference>
<dbReference type="InterPro" id="IPR000792">
    <property type="entry name" value="Tscrpt_reg_LuxR_C"/>
</dbReference>
<dbReference type="PANTHER" id="PTHR43214">
    <property type="entry name" value="TWO-COMPONENT RESPONSE REGULATOR"/>
    <property type="match status" value="1"/>
</dbReference>
<dbReference type="AlphaFoldDB" id="A0A4P6EG65"/>
<evidence type="ECO:0000313" key="7">
    <source>
        <dbReference type="Proteomes" id="UP000293995"/>
    </source>
</evidence>
<evidence type="ECO:0000256" key="1">
    <source>
        <dbReference type="ARBA" id="ARBA00022553"/>
    </source>
</evidence>
<dbReference type="KEGG" id="mprt:ET475_10720"/>
<dbReference type="InterPro" id="IPR039420">
    <property type="entry name" value="WalR-like"/>
</dbReference>
<evidence type="ECO:0000256" key="3">
    <source>
        <dbReference type="PROSITE-ProRule" id="PRU00169"/>
    </source>
</evidence>
<feature type="domain" description="Response regulatory" evidence="5">
    <location>
        <begin position="10"/>
        <end position="127"/>
    </location>
</feature>
<dbReference type="GO" id="GO:0000160">
    <property type="term" value="P:phosphorelay signal transduction system"/>
    <property type="evidence" value="ECO:0007669"/>
    <property type="project" value="InterPro"/>
</dbReference>
<keyword evidence="1 3" id="KW-0597">Phosphoprotein</keyword>
<dbReference type="PROSITE" id="PS50043">
    <property type="entry name" value="HTH_LUXR_2"/>
    <property type="match status" value="1"/>
</dbReference>
<dbReference type="OrthoDB" id="4801171at2"/>